<proteinExistence type="predicted"/>
<dbReference type="SUPFAM" id="SSF52540">
    <property type="entry name" value="P-loop containing nucleoside triphosphate hydrolases"/>
    <property type="match status" value="1"/>
</dbReference>
<keyword evidence="2" id="KW-1185">Reference proteome</keyword>
<evidence type="ECO:0000313" key="1">
    <source>
        <dbReference type="EMBL" id="KAF8891140.1"/>
    </source>
</evidence>
<name>A0A9P5NLN1_GYMJU</name>
<evidence type="ECO:0000313" key="2">
    <source>
        <dbReference type="Proteomes" id="UP000724874"/>
    </source>
</evidence>
<dbReference type="Gene3D" id="3.40.50.300">
    <property type="entry name" value="P-loop containing nucleotide triphosphate hydrolases"/>
    <property type="match status" value="1"/>
</dbReference>
<protein>
    <recommendedName>
        <fullName evidence="3">G domain-containing protein</fullName>
    </recommendedName>
</protein>
<comment type="caution">
    <text evidence="1">The sequence shown here is derived from an EMBL/GenBank/DDBJ whole genome shotgun (WGS) entry which is preliminary data.</text>
</comment>
<accession>A0A9P5NLN1</accession>
<dbReference type="OrthoDB" id="8954335at2759"/>
<dbReference type="EMBL" id="JADNYJ010000073">
    <property type="protein sequence ID" value="KAF8891140.1"/>
    <property type="molecule type" value="Genomic_DNA"/>
</dbReference>
<organism evidence="1 2">
    <name type="scientific">Gymnopilus junonius</name>
    <name type="common">Spectacular rustgill mushroom</name>
    <name type="synonym">Gymnopilus spectabilis subsp. junonius</name>
    <dbReference type="NCBI Taxonomy" id="109634"/>
    <lineage>
        <taxon>Eukaryota</taxon>
        <taxon>Fungi</taxon>
        <taxon>Dikarya</taxon>
        <taxon>Basidiomycota</taxon>
        <taxon>Agaricomycotina</taxon>
        <taxon>Agaricomycetes</taxon>
        <taxon>Agaricomycetidae</taxon>
        <taxon>Agaricales</taxon>
        <taxon>Agaricineae</taxon>
        <taxon>Hymenogastraceae</taxon>
        <taxon>Gymnopilus</taxon>
    </lineage>
</organism>
<dbReference type="Proteomes" id="UP000724874">
    <property type="component" value="Unassembled WGS sequence"/>
</dbReference>
<sequence length="327" mass="37019">MWQKIIDILTGQRECRAGSGLEGHTQEANAIRITNHPVHKDRIVLLDTPGFDDTAKSDLEVLQIIADWLVESYKIGVHLAGILYLHRITDNRMAGSPYRNLKMFGDLCGNKAARGVVLVTTMWDKLKTKEIGESREADLKKNFWADLIASQASVDRFENTLESARGIIDRLIVDRKEGVTLLLQEEIVDLERTLKETKAGQALYRDLQLLLCKQRGILRDLARHAKTQNDPQQAAQINEKFDLVQNEMEQLVGEIKNMQISIGRKIFLFFAKGSTAVRAPFVCLFLCLMNISSIASLEYYMTHLVGVICRVPIPKTILDLYRLTVTP</sequence>
<evidence type="ECO:0008006" key="3">
    <source>
        <dbReference type="Google" id="ProtNLM"/>
    </source>
</evidence>
<gene>
    <name evidence="1" type="ORF">CPB84DRAFT_1939392</name>
</gene>
<dbReference type="InterPro" id="IPR027417">
    <property type="entry name" value="P-loop_NTPase"/>
</dbReference>
<dbReference type="AlphaFoldDB" id="A0A9P5NLN1"/>
<reference evidence="1" key="1">
    <citation type="submission" date="2020-11" db="EMBL/GenBank/DDBJ databases">
        <authorList>
            <consortium name="DOE Joint Genome Institute"/>
            <person name="Ahrendt S."/>
            <person name="Riley R."/>
            <person name="Andreopoulos W."/>
            <person name="LaButti K."/>
            <person name="Pangilinan J."/>
            <person name="Ruiz-duenas F.J."/>
            <person name="Barrasa J.M."/>
            <person name="Sanchez-Garcia M."/>
            <person name="Camarero S."/>
            <person name="Miyauchi S."/>
            <person name="Serrano A."/>
            <person name="Linde D."/>
            <person name="Babiker R."/>
            <person name="Drula E."/>
            <person name="Ayuso-Fernandez I."/>
            <person name="Pacheco R."/>
            <person name="Padilla G."/>
            <person name="Ferreira P."/>
            <person name="Barriuso J."/>
            <person name="Kellner H."/>
            <person name="Castanera R."/>
            <person name="Alfaro M."/>
            <person name="Ramirez L."/>
            <person name="Pisabarro A.G."/>
            <person name="Kuo A."/>
            <person name="Tritt A."/>
            <person name="Lipzen A."/>
            <person name="He G."/>
            <person name="Yan M."/>
            <person name="Ng V."/>
            <person name="Cullen D."/>
            <person name="Martin F."/>
            <person name="Rosso M.-N."/>
            <person name="Henrissat B."/>
            <person name="Hibbett D."/>
            <person name="Martinez A.T."/>
            <person name="Grigoriev I.V."/>
        </authorList>
    </citation>
    <scope>NUCLEOTIDE SEQUENCE</scope>
    <source>
        <strain evidence="1">AH 44721</strain>
    </source>
</reference>